<dbReference type="Proteomes" id="UP001321473">
    <property type="component" value="Unassembled WGS sequence"/>
</dbReference>
<feature type="transmembrane region" description="Helical" evidence="12">
    <location>
        <begin position="322"/>
        <end position="346"/>
    </location>
</feature>
<keyword evidence="5 12" id="KW-0812">Transmembrane</keyword>
<feature type="transmembrane region" description="Helical" evidence="12">
    <location>
        <begin position="277"/>
        <end position="302"/>
    </location>
</feature>
<dbReference type="Gene3D" id="1.20.1730.10">
    <property type="entry name" value="Sodium/glucose cotransporter"/>
    <property type="match status" value="1"/>
</dbReference>
<comment type="similarity">
    <text evidence="2 11">Belongs to the sodium:solute symporter (SSF) (TC 2.A.21) family.</text>
</comment>
<dbReference type="InterPro" id="IPR001734">
    <property type="entry name" value="Na/solute_symporter"/>
</dbReference>
<dbReference type="AlphaFoldDB" id="A0AAQ4DY78"/>
<feature type="transmembrane region" description="Helical" evidence="12">
    <location>
        <begin position="6"/>
        <end position="25"/>
    </location>
</feature>
<evidence type="ECO:0000256" key="11">
    <source>
        <dbReference type="RuleBase" id="RU362091"/>
    </source>
</evidence>
<evidence type="ECO:0000256" key="12">
    <source>
        <dbReference type="SAM" id="Phobius"/>
    </source>
</evidence>
<sequence length="596" mass="65311">MRVLEYVVFGVLVAGNFALGLYFSFRKPASGGGSGRTANDVFLGSRTLRILPLAASTVASLFSSPALVAMPAHFYAYGWHMFWGAIAPLLFFPLATHIFVPVLYKLGITSIFEYLRLRFNSTISLAACAIYIFVTQSVGAISIFAASVMLVTVLHVPLLWCNIAVGLAGTIYTALGGLRGVVWADCMQFVTILVAPATLIIKIIIDSSSPNSTIQPVNDINVAEYIADYSFDLTSDENIWGCLSGSVAPGILRLGFDQVVTQRLMACRTLEEAKSTAVTSAFLALFTYFTPVAMGIALTVWFRGCDPLLSGDIISIDQILPYYINTYLVHMPGFAGLFLAGVVCAATSTTSSAINSQAAILYVDVIAPRWKNAEKHMLWITRGSALALGTAMTIYSTLCIYMGSLGKTFLMMYTCLTSPYVGLCLLAMLFPFVHSKGAGVATIVTVVYQLWHITHTIQKDTKPTRMPVSLDYCPTNRSHSAAAFRPNVTTLFEQSKSEEPFFLFRISSFWTSFFGLFATLAIGILVSAVTGEMRTEKERPGLYSDKLVRIWRKSRPSLDNTEHKSFQSTRTTCFNEGRAHTIEEQNLLVNKAVIHT</sequence>
<dbReference type="PROSITE" id="PS50283">
    <property type="entry name" value="NA_SOLUT_SYMP_3"/>
    <property type="match status" value="1"/>
</dbReference>
<evidence type="ECO:0000256" key="4">
    <source>
        <dbReference type="ARBA" id="ARBA00022475"/>
    </source>
</evidence>
<evidence type="ECO:0000256" key="2">
    <source>
        <dbReference type="ARBA" id="ARBA00006434"/>
    </source>
</evidence>
<keyword evidence="14" id="KW-1185">Reference proteome</keyword>
<keyword evidence="8" id="KW-0406">Ion transport</keyword>
<gene>
    <name evidence="13" type="ORF">V5799_005800</name>
</gene>
<keyword evidence="4" id="KW-1003">Cell membrane</keyword>
<keyword evidence="9 12" id="KW-0472">Membrane</keyword>
<evidence type="ECO:0008006" key="15">
    <source>
        <dbReference type="Google" id="ProtNLM"/>
    </source>
</evidence>
<feature type="transmembrane region" description="Helical" evidence="12">
    <location>
        <begin position="385"/>
        <end position="404"/>
    </location>
</feature>
<dbReference type="PANTHER" id="PTHR42985">
    <property type="entry name" value="SODIUM-COUPLED MONOCARBOXYLATE TRANSPORTER"/>
    <property type="match status" value="1"/>
</dbReference>
<dbReference type="EMBL" id="JARKHS020025484">
    <property type="protein sequence ID" value="KAK8767418.1"/>
    <property type="molecule type" value="Genomic_DNA"/>
</dbReference>
<dbReference type="GO" id="GO:0015293">
    <property type="term" value="F:symporter activity"/>
    <property type="evidence" value="ECO:0007669"/>
    <property type="project" value="TreeGrafter"/>
</dbReference>
<evidence type="ECO:0000256" key="5">
    <source>
        <dbReference type="ARBA" id="ARBA00022692"/>
    </source>
</evidence>
<keyword evidence="3" id="KW-0813">Transport</keyword>
<evidence type="ECO:0000313" key="14">
    <source>
        <dbReference type="Proteomes" id="UP001321473"/>
    </source>
</evidence>
<feature type="transmembrane region" description="Helical" evidence="12">
    <location>
        <begin position="125"/>
        <end position="151"/>
    </location>
</feature>
<feature type="transmembrane region" description="Helical" evidence="12">
    <location>
        <begin position="82"/>
        <end position="104"/>
    </location>
</feature>
<name>A0AAQ4DY78_AMBAM</name>
<keyword evidence="7" id="KW-0915">Sodium</keyword>
<feature type="transmembrane region" description="Helical" evidence="12">
    <location>
        <begin position="437"/>
        <end position="457"/>
    </location>
</feature>
<evidence type="ECO:0000256" key="3">
    <source>
        <dbReference type="ARBA" id="ARBA00022448"/>
    </source>
</evidence>
<evidence type="ECO:0000256" key="7">
    <source>
        <dbReference type="ARBA" id="ARBA00023053"/>
    </source>
</evidence>
<keyword evidence="10" id="KW-0739">Sodium transport</keyword>
<evidence type="ECO:0000256" key="10">
    <source>
        <dbReference type="ARBA" id="ARBA00023201"/>
    </source>
</evidence>
<reference evidence="13 14" key="1">
    <citation type="journal article" date="2023" name="Arcadia Sci">
        <title>De novo assembly of a long-read Amblyomma americanum tick genome.</title>
        <authorList>
            <person name="Chou S."/>
            <person name="Poskanzer K.E."/>
            <person name="Rollins M."/>
            <person name="Thuy-Boun P.S."/>
        </authorList>
    </citation>
    <scope>NUCLEOTIDE SEQUENCE [LARGE SCALE GENOMIC DNA]</scope>
    <source>
        <strain evidence="13">F_SG_1</strain>
        <tissue evidence="13">Salivary glands</tissue>
    </source>
</reference>
<evidence type="ECO:0000256" key="1">
    <source>
        <dbReference type="ARBA" id="ARBA00004651"/>
    </source>
</evidence>
<feature type="transmembrane region" description="Helical" evidence="12">
    <location>
        <begin position="509"/>
        <end position="529"/>
    </location>
</feature>
<dbReference type="Pfam" id="PF00474">
    <property type="entry name" value="SSF"/>
    <property type="match status" value="1"/>
</dbReference>
<evidence type="ECO:0000256" key="6">
    <source>
        <dbReference type="ARBA" id="ARBA00022989"/>
    </source>
</evidence>
<feature type="transmembrane region" description="Helical" evidence="12">
    <location>
        <begin position="410"/>
        <end position="430"/>
    </location>
</feature>
<dbReference type="PANTHER" id="PTHR42985:SF40">
    <property type="entry name" value="LD47995P-RELATED"/>
    <property type="match status" value="1"/>
</dbReference>
<evidence type="ECO:0000256" key="9">
    <source>
        <dbReference type="ARBA" id="ARBA00023136"/>
    </source>
</evidence>
<comment type="subcellular location">
    <subcellularLocation>
        <location evidence="1">Cell membrane</location>
        <topology evidence="1">Multi-pass membrane protein</topology>
    </subcellularLocation>
</comment>
<feature type="transmembrane region" description="Helical" evidence="12">
    <location>
        <begin position="53"/>
        <end position="76"/>
    </location>
</feature>
<comment type="caution">
    <text evidence="13">The sequence shown here is derived from an EMBL/GenBank/DDBJ whole genome shotgun (WGS) entry which is preliminary data.</text>
</comment>
<keyword evidence="6 12" id="KW-1133">Transmembrane helix</keyword>
<evidence type="ECO:0000313" key="13">
    <source>
        <dbReference type="EMBL" id="KAK8767418.1"/>
    </source>
</evidence>
<organism evidence="13 14">
    <name type="scientific">Amblyomma americanum</name>
    <name type="common">Lone star tick</name>
    <dbReference type="NCBI Taxonomy" id="6943"/>
    <lineage>
        <taxon>Eukaryota</taxon>
        <taxon>Metazoa</taxon>
        <taxon>Ecdysozoa</taxon>
        <taxon>Arthropoda</taxon>
        <taxon>Chelicerata</taxon>
        <taxon>Arachnida</taxon>
        <taxon>Acari</taxon>
        <taxon>Parasitiformes</taxon>
        <taxon>Ixodida</taxon>
        <taxon>Ixodoidea</taxon>
        <taxon>Ixodidae</taxon>
        <taxon>Amblyomminae</taxon>
        <taxon>Amblyomma</taxon>
    </lineage>
</organism>
<dbReference type="GO" id="GO:0006814">
    <property type="term" value="P:sodium ion transport"/>
    <property type="evidence" value="ECO:0007669"/>
    <property type="project" value="UniProtKB-KW"/>
</dbReference>
<accession>A0AAQ4DY78</accession>
<feature type="transmembrane region" description="Helical" evidence="12">
    <location>
        <begin position="157"/>
        <end position="175"/>
    </location>
</feature>
<protein>
    <recommendedName>
        <fullName evidence="15">Sodium-dependent multivitamin transporter</fullName>
    </recommendedName>
</protein>
<dbReference type="InterPro" id="IPR051163">
    <property type="entry name" value="Sodium:Solute_Symporter_SSF"/>
</dbReference>
<dbReference type="GO" id="GO:0005886">
    <property type="term" value="C:plasma membrane"/>
    <property type="evidence" value="ECO:0007669"/>
    <property type="project" value="UniProtKB-SubCell"/>
</dbReference>
<dbReference type="InterPro" id="IPR038377">
    <property type="entry name" value="Na/Glc_symporter_sf"/>
</dbReference>
<evidence type="ECO:0000256" key="8">
    <source>
        <dbReference type="ARBA" id="ARBA00023065"/>
    </source>
</evidence>
<proteinExistence type="inferred from homology"/>